<keyword evidence="9" id="KW-0406">Ion transport</keyword>
<dbReference type="GeneID" id="97185309"/>
<evidence type="ECO:0000256" key="1">
    <source>
        <dbReference type="ARBA" id="ARBA00004141"/>
    </source>
</evidence>
<comment type="subcellular location">
    <subcellularLocation>
        <location evidence="1">Membrane</location>
        <topology evidence="1">Multi-pass membrane protein</topology>
    </subcellularLocation>
</comment>
<proteinExistence type="predicted"/>
<feature type="transmembrane region" description="Helical" evidence="12">
    <location>
        <begin position="185"/>
        <end position="205"/>
    </location>
</feature>
<feature type="transmembrane region" description="Helical" evidence="12">
    <location>
        <begin position="217"/>
        <end position="237"/>
    </location>
</feature>
<dbReference type="AlphaFoldDB" id="A0AAP4FW25"/>
<evidence type="ECO:0000256" key="2">
    <source>
        <dbReference type="ARBA" id="ARBA00022448"/>
    </source>
</evidence>
<dbReference type="PANTHER" id="PTHR11537:SF254">
    <property type="entry name" value="POTASSIUM VOLTAGE-GATED CHANNEL PROTEIN SHAB"/>
    <property type="match status" value="1"/>
</dbReference>
<dbReference type="Pfam" id="PF00520">
    <property type="entry name" value="Ion_trans"/>
    <property type="match status" value="1"/>
</dbReference>
<organism evidence="14 15">
    <name type="scientific">Lelliottia wanjuensis</name>
    <dbReference type="NCBI Taxonomy" id="3050585"/>
    <lineage>
        <taxon>Bacteria</taxon>
        <taxon>Pseudomonadati</taxon>
        <taxon>Pseudomonadota</taxon>
        <taxon>Gammaproteobacteria</taxon>
        <taxon>Enterobacterales</taxon>
        <taxon>Enterobacteriaceae</taxon>
        <taxon>Lelliottia</taxon>
    </lineage>
</organism>
<feature type="transmembrane region" description="Helical" evidence="12">
    <location>
        <begin position="30"/>
        <end position="49"/>
    </location>
</feature>
<reference evidence="14 15" key="1">
    <citation type="submission" date="2023-06" db="EMBL/GenBank/DDBJ databases">
        <title>Identification and characterization of antibiotic-resistant Gram-negative bacteria.</title>
        <authorList>
            <person name="Cho G.-S."/>
            <person name="Lee J."/>
            <person name="Tai E."/>
            <person name="Jeong S."/>
            <person name="Kim I."/>
            <person name="Kim B.-E."/>
            <person name="Jeong M.-I."/>
            <person name="Oh K.-K."/>
            <person name="Franz C.M.A.P."/>
        </authorList>
    </citation>
    <scope>NUCLEOTIDE SEQUENCE [LARGE SCALE GENOMIC DNA]</scope>
    <source>
        <strain evidence="14 15">V106_12</strain>
    </source>
</reference>
<dbReference type="Proteomes" id="UP001223214">
    <property type="component" value="Unassembled WGS sequence"/>
</dbReference>
<keyword evidence="6" id="KW-0851">Voltage-gated channel</keyword>
<dbReference type="InterPro" id="IPR028325">
    <property type="entry name" value="VG_K_chnl"/>
</dbReference>
<evidence type="ECO:0000259" key="13">
    <source>
        <dbReference type="Pfam" id="PF00520"/>
    </source>
</evidence>
<keyword evidence="10 12" id="KW-0472">Membrane</keyword>
<feature type="transmembrane region" description="Helical" evidence="12">
    <location>
        <begin position="61"/>
        <end position="79"/>
    </location>
</feature>
<dbReference type="GO" id="GO:0001508">
    <property type="term" value="P:action potential"/>
    <property type="evidence" value="ECO:0007669"/>
    <property type="project" value="TreeGrafter"/>
</dbReference>
<dbReference type="SUPFAM" id="SSF81324">
    <property type="entry name" value="Voltage-gated potassium channels"/>
    <property type="match status" value="1"/>
</dbReference>
<comment type="caution">
    <text evidence="14">The sequence shown here is derived from an EMBL/GenBank/DDBJ whole genome shotgun (WGS) entry which is preliminary data.</text>
</comment>
<sequence>MSISVSSVRRKTYRLLFDPNTRSGRRFEGLCGLFALLSVLIIFVESGLGTQYHLTFDEWHLFVWLELFVTVVFTLEYFLRLFSWANPAKYVFSFWGLIDLATILPLYVMWLWPEISINYVFAWRAMRAIRVLRVLKLLRFMPSLRVFWKAIYSARHQLILFYSFIAIVMVVFGSLMYLIEGPTYGFTTLNASVYWAIVTVTTVGYGDITPHTPLGRIVASVLILIGYSVIAIPTGLITTHMSAAFQNRQQQRKCPSCQQASHEHSARFCNRCGSELPD</sequence>
<evidence type="ECO:0000256" key="6">
    <source>
        <dbReference type="ARBA" id="ARBA00022882"/>
    </source>
</evidence>
<keyword evidence="5" id="KW-0631">Potassium channel</keyword>
<evidence type="ECO:0000256" key="5">
    <source>
        <dbReference type="ARBA" id="ARBA00022826"/>
    </source>
</evidence>
<dbReference type="InterPro" id="IPR005821">
    <property type="entry name" value="Ion_trans_dom"/>
</dbReference>
<evidence type="ECO:0000256" key="12">
    <source>
        <dbReference type="SAM" id="Phobius"/>
    </source>
</evidence>
<dbReference type="GO" id="GO:0005249">
    <property type="term" value="F:voltage-gated potassium channel activity"/>
    <property type="evidence" value="ECO:0007669"/>
    <property type="project" value="InterPro"/>
</dbReference>
<keyword evidence="7" id="KW-0630">Potassium</keyword>
<evidence type="ECO:0000256" key="8">
    <source>
        <dbReference type="ARBA" id="ARBA00022989"/>
    </source>
</evidence>
<dbReference type="Gene3D" id="1.10.287.70">
    <property type="match status" value="1"/>
</dbReference>
<protein>
    <submittedName>
        <fullName evidence="14">Ion transporter</fullName>
    </submittedName>
</protein>
<dbReference type="PANTHER" id="PTHR11537">
    <property type="entry name" value="VOLTAGE-GATED POTASSIUM CHANNEL"/>
    <property type="match status" value="1"/>
</dbReference>
<gene>
    <name evidence="14" type="ORF">QQF32_12840</name>
</gene>
<feature type="transmembrane region" description="Helical" evidence="12">
    <location>
        <begin position="159"/>
        <end position="179"/>
    </location>
</feature>
<keyword evidence="11" id="KW-0407">Ion channel</keyword>
<evidence type="ECO:0000313" key="15">
    <source>
        <dbReference type="Proteomes" id="UP001223214"/>
    </source>
</evidence>
<dbReference type="RefSeq" id="WP_285148942.1">
    <property type="nucleotide sequence ID" value="NZ_JASSOM010000055.1"/>
</dbReference>
<keyword evidence="2" id="KW-0813">Transport</keyword>
<keyword evidence="15" id="KW-1185">Reference proteome</keyword>
<evidence type="ECO:0000256" key="7">
    <source>
        <dbReference type="ARBA" id="ARBA00022958"/>
    </source>
</evidence>
<dbReference type="Gene3D" id="1.20.120.350">
    <property type="entry name" value="Voltage-gated potassium channels. Chain C"/>
    <property type="match status" value="1"/>
</dbReference>
<evidence type="ECO:0000313" key="14">
    <source>
        <dbReference type="EMBL" id="MDK9364084.1"/>
    </source>
</evidence>
<accession>A0AAP4FW25</accession>
<dbReference type="PRINTS" id="PR00169">
    <property type="entry name" value="KCHANNEL"/>
</dbReference>
<name>A0AAP4FW25_9ENTR</name>
<evidence type="ECO:0000256" key="4">
    <source>
        <dbReference type="ARBA" id="ARBA00022692"/>
    </source>
</evidence>
<keyword evidence="4 12" id="KW-0812">Transmembrane</keyword>
<evidence type="ECO:0000256" key="10">
    <source>
        <dbReference type="ARBA" id="ARBA00023136"/>
    </source>
</evidence>
<keyword evidence="8 12" id="KW-1133">Transmembrane helix</keyword>
<dbReference type="GO" id="GO:0008076">
    <property type="term" value="C:voltage-gated potassium channel complex"/>
    <property type="evidence" value="ECO:0007669"/>
    <property type="project" value="InterPro"/>
</dbReference>
<evidence type="ECO:0000256" key="3">
    <source>
        <dbReference type="ARBA" id="ARBA00022538"/>
    </source>
</evidence>
<feature type="domain" description="Ion transport" evidence="13">
    <location>
        <begin position="27"/>
        <end position="244"/>
    </location>
</feature>
<evidence type="ECO:0000256" key="9">
    <source>
        <dbReference type="ARBA" id="ARBA00023065"/>
    </source>
</evidence>
<dbReference type="InterPro" id="IPR027359">
    <property type="entry name" value="Volt_channel_dom_sf"/>
</dbReference>
<feature type="transmembrane region" description="Helical" evidence="12">
    <location>
        <begin position="91"/>
        <end position="112"/>
    </location>
</feature>
<dbReference type="EMBL" id="JASSOM010000055">
    <property type="protein sequence ID" value="MDK9364084.1"/>
    <property type="molecule type" value="Genomic_DNA"/>
</dbReference>
<evidence type="ECO:0000256" key="11">
    <source>
        <dbReference type="ARBA" id="ARBA00023303"/>
    </source>
</evidence>
<keyword evidence="3" id="KW-0633">Potassium transport</keyword>